<dbReference type="Proteomes" id="UP000292298">
    <property type="component" value="Unassembled WGS sequence"/>
</dbReference>
<dbReference type="SUPFAM" id="SSF69118">
    <property type="entry name" value="AhpD-like"/>
    <property type="match status" value="1"/>
</dbReference>
<name>A0A4Q8CYS3_9GAMM</name>
<proteinExistence type="predicted"/>
<dbReference type="Pfam" id="PF02627">
    <property type="entry name" value="CMD"/>
    <property type="match status" value="1"/>
</dbReference>
<evidence type="ECO:0000313" key="2">
    <source>
        <dbReference type="EMBL" id="RZU98143.1"/>
    </source>
</evidence>
<dbReference type="PANTHER" id="PTHR33930">
    <property type="entry name" value="ALKYL HYDROPEROXIDE REDUCTASE AHPD"/>
    <property type="match status" value="1"/>
</dbReference>
<comment type="caution">
    <text evidence="2">The sequence shown here is derived from an EMBL/GenBank/DDBJ whole genome shotgun (WGS) entry which is preliminary data.</text>
</comment>
<keyword evidence="3" id="KW-1185">Reference proteome</keyword>
<dbReference type="GO" id="GO:0051920">
    <property type="term" value="F:peroxiredoxin activity"/>
    <property type="evidence" value="ECO:0007669"/>
    <property type="project" value="InterPro"/>
</dbReference>
<dbReference type="InterPro" id="IPR003779">
    <property type="entry name" value="CMD-like"/>
</dbReference>
<accession>A0A4Q8CYS3</accession>
<feature type="domain" description="Carboxymuconolactone decarboxylase-like" evidence="1">
    <location>
        <begin position="17"/>
        <end position="99"/>
    </location>
</feature>
<keyword evidence="2" id="KW-0560">Oxidoreductase</keyword>
<dbReference type="RefSeq" id="WP_130502483.1">
    <property type="nucleotide sequence ID" value="NZ_SHLI01000001.1"/>
</dbReference>
<dbReference type="AlphaFoldDB" id="A0A4Q8CYS3"/>
<dbReference type="InterPro" id="IPR029032">
    <property type="entry name" value="AhpD-like"/>
</dbReference>
<evidence type="ECO:0000313" key="3">
    <source>
        <dbReference type="Proteomes" id="UP000292298"/>
    </source>
</evidence>
<evidence type="ECO:0000259" key="1">
    <source>
        <dbReference type="Pfam" id="PF02627"/>
    </source>
</evidence>
<reference evidence="2 3" key="1">
    <citation type="submission" date="2019-02" db="EMBL/GenBank/DDBJ databases">
        <title>Genomic Encyclopedia of Type Strains, Phase IV (KMG-IV): sequencing the most valuable type-strain genomes for metagenomic binning, comparative biology and taxonomic classification.</title>
        <authorList>
            <person name="Goeker M."/>
        </authorList>
    </citation>
    <scope>NUCLEOTIDE SEQUENCE [LARGE SCALE GENOMIC DNA]</scope>
    <source>
        <strain evidence="2 3">DSM 21056</strain>
    </source>
</reference>
<dbReference type="Gene3D" id="1.20.1290.10">
    <property type="entry name" value="AhpD-like"/>
    <property type="match status" value="1"/>
</dbReference>
<protein>
    <submittedName>
        <fullName evidence="2">Alkylhydroperoxidase/carboxymuconolactone decarboxylase family protein YurZ</fullName>
    </submittedName>
</protein>
<organism evidence="2 3">
    <name type="scientific">Spiribacter vilamensis</name>
    <dbReference type="NCBI Taxonomy" id="531306"/>
    <lineage>
        <taxon>Bacteria</taxon>
        <taxon>Pseudomonadati</taxon>
        <taxon>Pseudomonadota</taxon>
        <taxon>Gammaproteobacteria</taxon>
        <taxon>Chromatiales</taxon>
        <taxon>Ectothiorhodospiraceae</taxon>
        <taxon>Spiribacter</taxon>
    </lineage>
</organism>
<dbReference type="PANTHER" id="PTHR33930:SF2">
    <property type="entry name" value="BLR3452 PROTEIN"/>
    <property type="match status" value="1"/>
</dbReference>
<sequence length="117" mass="12311">MGDKLPSRAGDLADDHPEIWDAYSKLGRACAHAGPLDERERRLVKLAMAMARGSEGATHSHVRRATGEGFTGNELRQVALLGIPTMGFPASIAALTWVDDILGAAGGTDNGDQDGID</sequence>
<dbReference type="EMBL" id="SHLI01000001">
    <property type="protein sequence ID" value="RZU98143.1"/>
    <property type="molecule type" value="Genomic_DNA"/>
</dbReference>
<gene>
    <name evidence="2" type="ORF">EV698_0379</name>
</gene>
<dbReference type="OrthoDB" id="425264at2"/>
<keyword evidence="2" id="KW-0575">Peroxidase</keyword>